<proteinExistence type="predicted"/>
<dbReference type="Proteomes" id="UP001501005">
    <property type="component" value="Unassembled WGS sequence"/>
</dbReference>
<dbReference type="EMBL" id="BAAAHG010000012">
    <property type="protein sequence ID" value="GAA0910327.1"/>
    <property type="molecule type" value="Genomic_DNA"/>
</dbReference>
<reference evidence="2 3" key="1">
    <citation type="journal article" date="2019" name="Int. J. Syst. Evol. Microbiol.">
        <title>The Global Catalogue of Microorganisms (GCM) 10K type strain sequencing project: providing services to taxonomists for standard genome sequencing and annotation.</title>
        <authorList>
            <consortium name="The Broad Institute Genomics Platform"/>
            <consortium name="The Broad Institute Genome Sequencing Center for Infectious Disease"/>
            <person name="Wu L."/>
            <person name="Ma J."/>
        </authorList>
    </citation>
    <scope>NUCLEOTIDE SEQUENCE [LARGE SCALE GENOMIC DNA]</scope>
    <source>
        <strain evidence="2 3">JCM 10673</strain>
    </source>
</reference>
<accession>A0ABN1NL59</accession>
<sequence length="116" mass="12381">MHLRRADHLAVRHGDERPVMGLGGQMGEVVDERFGGDQQVGEGTVPDTGEALEVGSCIGTQVADDHSHGHARYGGGSIGRLPFSPRPFPGRRFRARRCSFPPSTGARARAYGTIAS</sequence>
<evidence type="ECO:0000313" key="2">
    <source>
        <dbReference type="EMBL" id="GAA0910327.1"/>
    </source>
</evidence>
<keyword evidence="3" id="KW-1185">Reference proteome</keyword>
<organism evidence="2 3">
    <name type="scientific">Streptomyces thermoalcalitolerans</name>
    <dbReference type="NCBI Taxonomy" id="65605"/>
    <lineage>
        <taxon>Bacteria</taxon>
        <taxon>Bacillati</taxon>
        <taxon>Actinomycetota</taxon>
        <taxon>Actinomycetes</taxon>
        <taxon>Kitasatosporales</taxon>
        <taxon>Streptomycetaceae</taxon>
        <taxon>Streptomyces</taxon>
    </lineage>
</organism>
<name>A0ABN1NL59_9ACTN</name>
<evidence type="ECO:0000313" key="3">
    <source>
        <dbReference type="Proteomes" id="UP001501005"/>
    </source>
</evidence>
<gene>
    <name evidence="2" type="ORF">GCM10009549_19980</name>
</gene>
<feature type="region of interest" description="Disordered" evidence="1">
    <location>
        <begin position="66"/>
        <end position="116"/>
    </location>
</feature>
<protein>
    <submittedName>
        <fullName evidence="2">Uncharacterized protein</fullName>
    </submittedName>
</protein>
<comment type="caution">
    <text evidence="2">The sequence shown here is derived from an EMBL/GenBank/DDBJ whole genome shotgun (WGS) entry which is preliminary data.</text>
</comment>
<evidence type="ECO:0000256" key="1">
    <source>
        <dbReference type="SAM" id="MobiDB-lite"/>
    </source>
</evidence>